<evidence type="ECO:0000313" key="2">
    <source>
        <dbReference type="EMBL" id="KAF2115623.1"/>
    </source>
</evidence>
<accession>A0A6A5Z9P1</accession>
<organism evidence="2 3">
    <name type="scientific">Lophiotrema nucula</name>
    <dbReference type="NCBI Taxonomy" id="690887"/>
    <lineage>
        <taxon>Eukaryota</taxon>
        <taxon>Fungi</taxon>
        <taxon>Dikarya</taxon>
        <taxon>Ascomycota</taxon>
        <taxon>Pezizomycotina</taxon>
        <taxon>Dothideomycetes</taxon>
        <taxon>Pleosporomycetidae</taxon>
        <taxon>Pleosporales</taxon>
        <taxon>Lophiotremataceae</taxon>
        <taxon>Lophiotrema</taxon>
    </lineage>
</organism>
<dbReference type="Proteomes" id="UP000799770">
    <property type="component" value="Unassembled WGS sequence"/>
</dbReference>
<sequence length="372" mass="41188">MIFSRPLSINATQVTSPVATSPGAATELMASSRAPFNQPAMVEAALHRISEEEKSEGQPERRRYSFEDSSSDDALTVTSLPRQDSSTSVFPPPQPLIGPFYSNEQLAQISAEDDTVMDEQLEIFDLTAFASPPIPQEQPQKPRYYSTALSQDDKQALAVGEVNHNLKLWTAKHAIRLEESRKALAPHPTYKEYMEAENGKAAKRPSIVPELAHLQNRSNRGSYLSVNTSLSATSPLSLQRGHLSVASISPLSPLGLGELRSASTGDYFSQQHRSRTHHSRSSSRILSPLSFEQRTYTPRREVTFDSMLSPHISGKGESFRGSSNAIKDDIAVEKNRKEEVKKQVAKKRLSKVPSMPVMFVRKNRNRDSAISG</sequence>
<feature type="compositionally biased region" description="Basic and acidic residues" evidence="1">
    <location>
        <begin position="50"/>
        <end position="66"/>
    </location>
</feature>
<name>A0A6A5Z9P1_9PLEO</name>
<gene>
    <name evidence="2" type="ORF">BDV96DRAFT_599204</name>
</gene>
<feature type="compositionally biased region" description="Polar residues" evidence="1">
    <location>
        <begin position="72"/>
        <end position="89"/>
    </location>
</feature>
<dbReference type="AlphaFoldDB" id="A0A6A5Z9P1"/>
<feature type="region of interest" description="Disordered" evidence="1">
    <location>
        <begin position="50"/>
        <end position="92"/>
    </location>
</feature>
<dbReference type="OrthoDB" id="3769170at2759"/>
<proteinExistence type="predicted"/>
<reference evidence="2" key="1">
    <citation type="journal article" date="2020" name="Stud. Mycol.">
        <title>101 Dothideomycetes genomes: a test case for predicting lifestyles and emergence of pathogens.</title>
        <authorList>
            <person name="Haridas S."/>
            <person name="Albert R."/>
            <person name="Binder M."/>
            <person name="Bloem J."/>
            <person name="Labutti K."/>
            <person name="Salamov A."/>
            <person name="Andreopoulos B."/>
            <person name="Baker S."/>
            <person name="Barry K."/>
            <person name="Bills G."/>
            <person name="Bluhm B."/>
            <person name="Cannon C."/>
            <person name="Castanera R."/>
            <person name="Culley D."/>
            <person name="Daum C."/>
            <person name="Ezra D."/>
            <person name="Gonzalez J."/>
            <person name="Henrissat B."/>
            <person name="Kuo A."/>
            <person name="Liang C."/>
            <person name="Lipzen A."/>
            <person name="Lutzoni F."/>
            <person name="Magnuson J."/>
            <person name="Mondo S."/>
            <person name="Nolan M."/>
            <person name="Ohm R."/>
            <person name="Pangilinan J."/>
            <person name="Park H.-J."/>
            <person name="Ramirez L."/>
            <person name="Alfaro M."/>
            <person name="Sun H."/>
            <person name="Tritt A."/>
            <person name="Yoshinaga Y."/>
            <person name="Zwiers L.-H."/>
            <person name="Turgeon B."/>
            <person name="Goodwin S."/>
            <person name="Spatafora J."/>
            <person name="Crous P."/>
            <person name="Grigoriev I."/>
        </authorList>
    </citation>
    <scope>NUCLEOTIDE SEQUENCE</scope>
    <source>
        <strain evidence="2">CBS 627.86</strain>
    </source>
</reference>
<protein>
    <submittedName>
        <fullName evidence="2">Uncharacterized protein</fullName>
    </submittedName>
</protein>
<evidence type="ECO:0000256" key="1">
    <source>
        <dbReference type="SAM" id="MobiDB-lite"/>
    </source>
</evidence>
<keyword evidence="3" id="KW-1185">Reference proteome</keyword>
<evidence type="ECO:0000313" key="3">
    <source>
        <dbReference type="Proteomes" id="UP000799770"/>
    </source>
</evidence>
<dbReference type="EMBL" id="ML977322">
    <property type="protein sequence ID" value="KAF2115623.1"/>
    <property type="molecule type" value="Genomic_DNA"/>
</dbReference>